<organism evidence="1 3">
    <name type="scientific">Enterococcus gilvus ATCC BAA-350</name>
    <dbReference type="NCBI Taxonomy" id="1158614"/>
    <lineage>
        <taxon>Bacteria</taxon>
        <taxon>Bacillati</taxon>
        <taxon>Bacillota</taxon>
        <taxon>Bacilli</taxon>
        <taxon>Lactobacillales</taxon>
        <taxon>Enterococcaceae</taxon>
        <taxon>Enterococcus</taxon>
    </lineage>
</organism>
<dbReference type="EMBL" id="AJDQ01000009">
    <property type="protein sequence ID" value="EOI55064.1"/>
    <property type="molecule type" value="Genomic_DNA"/>
</dbReference>
<reference evidence="2 4" key="2">
    <citation type="submission" date="2013-03" db="EMBL/GenBank/DDBJ databases">
        <title>The Genome Sequence of Enterococcus gilvus ATCC BAA-350 (PacBio/Illumina hybrid assembly).</title>
        <authorList>
            <consortium name="The Broad Institute Genomics Platform"/>
            <consortium name="The Broad Institute Genome Sequencing Center for Infectious Disease"/>
            <person name="Earl A."/>
            <person name="Russ C."/>
            <person name="Gilmore M."/>
            <person name="Surin D."/>
            <person name="Walker B."/>
            <person name="Young S."/>
            <person name="Zeng Q."/>
            <person name="Gargeya S."/>
            <person name="Fitzgerald M."/>
            <person name="Haas B."/>
            <person name="Abouelleil A."/>
            <person name="Allen A.W."/>
            <person name="Alvarado L."/>
            <person name="Arachchi H.M."/>
            <person name="Berlin A.M."/>
            <person name="Chapman S.B."/>
            <person name="Gainer-Dewar J."/>
            <person name="Goldberg J."/>
            <person name="Griggs A."/>
            <person name="Gujja S."/>
            <person name="Hansen M."/>
            <person name="Howarth C."/>
            <person name="Imamovic A."/>
            <person name="Ireland A."/>
            <person name="Larimer J."/>
            <person name="McCowan C."/>
            <person name="Murphy C."/>
            <person name="Pearson M."/>
            <person name="Poon T.W."/>
            <person name="Priest M."/>
            <person name="Roberts A."/>
            <person name="Saif S."/>
            <person name="Shea T."/>
            <person name="Sisk P."/>
            <person name="Sykes S."/>
            <person name="Wortman J."/>
            <person name="Nusbaum C."/>
            <person name="Birren B."/>
        </authorList>
    </citation>
    <scope>NUCLEOTIDE SEQUENCE [LARGE SCALE GENOMIC DNA]</scope>
    <source>
        <strain evidence="2 4">ATCC BAA-350</strain>
    </source>
</reference>
<dbReference type="PATRIC" id="fig|1158614.3.peg.3094"/>
<evidence type="ECO:0000313" key="4">
    <source>
        <dbReference type="Proteomes" id="UP000014160"/>
    </source>
</evidence>
<dbReference type="HOGENOM" id="CLU_057669_3_0_9"/>
<gene>
    <name evidence="2" type="ORF">I592_00855</name>
    <name evidence="1" type="ORF">UKC_03105</name>
</gene>
<dbReference type="AlphaFoldDB" id="R2XJM0"/>
<proteinExistence type="predicted"/>
<dbReference type="eggNOG" id="ENOG5030644">
    <property type="taxonomic scope" value="Bacteria"/>
</dbReference>
<protein>
    <submittedName>
        <fullName evidence="1">Uncharacterized protein</fullName>
    </submittedName>
</protein>
<accession>R2XJM0</accession>
<evidence type="ECO:0000313" key="2">
    <source>
        <dbReference type="EMBL" id="EOW81559.1"/>
    </source>
</evidence>
<comment type="caution">
    <text evidence="1">The sequence shown here is derived from an EMBL/GenBank/DDBJ whole genome shotgun (WGS) entry which is preliminary data.</text>
</comment>
<dbReference type="Proteomes" id="UP000013750">
    <property type="component" value="Unassembled WGS sequence"/>
</dbReference>
<evidence type="ECO:0000313" key="1">
    <source>
        <dbReference type="EMBL" id="EOI55064.1"/>
    </source>
</evidence>
<sequence>MEIKPLGERQLFSMKRGNLEKRISQYYSETHDTESVVEYGVAVLLFNAITMDNYSFVCKDLFKELFMTAEPTDHLRDYCLYFYDFFTYDEWEVVRDRLFKNRREFSEWTRKIRPEIAAVRAAAAPTNKRKIWLYENYLSESDRSENEMERYSYAYHAAFRDENGRKIVQKFRNADVGMSNDRYFILLTTLMRLSIFQKNGIRRFHELEFRKCGRMSIMEFYADEDDDEAFLKRRKAKAKKEQEEAQ</sequence>
<name>R2XJM0_9ENTE</name>
<reference evidence="1 3" key="1">
    <citation type="submission" date="2013-02" db="EMBL/GenBank/DDBJ databases">
        <title>The Genome Sequence of Enterococcus gilvus ATCC BAA-350.</title>
        <authorList>
            <consortium name="The Broad Institute Genome Sequencing Platform"/>
            <consortium name="The Broad Institute Genome Sequencing Center for Infectious Disease"/>
            <person name="Earl A.M."/>
            <person name="Gilmore M.S."/>
            <person name="Lebreton F."/>
            <person name="Walker B."/>
            <person name="Young S.K."/>
            <person name="Zeng Q."/>
            <person name="Gargeya S."/>
            <person name="Fitzgerald M."/>
            <person name="Haas B."/>
            <person name="Abouelleil A."/>
            <person name="Alvarado L."/>
            <person name="Arachchi H.M."/>
            <person name="Berlin A.M."/>
            <person name="Chapman S.B."/>
            <person name="Dewar J."/>
            <person name="Goldberg J."/>
            <person name="Griggs A."/>
            <person name="Gujja S."/>
            <person name="Hansen M."/>
            <person name="Howarth C."/>
            <person name="Imamovic A."/>
            <person name="Larimer J."/>
            <person name="McCowan C."/>
            <person name="Murphy C."/>
            <person name="Neiman D."/>
            <person name="Pearson M."/>
            <person name="Priest M."/>
            <person name="Roberts A."/>
            <person name="Saif S."/>
            <person name="Shea T."/>
            <person name="Sisk P."/>
            <person name="Sykes S."/>
            <person name="Wortman J."/>
            <person name="Nusbaum C."/>
            <person name="Birren B."/>
        </authorList>
    </citation>
    <scope>NUCLEOTIDE SEQUENCE [LARGE SCALE GENOMIC DNA]</scope>
    <source>
        <strain evidence="1 3">ATCC BAA-350</strain>
    </source>
</reference>
<dbReference type="EMBL" id="ASWH01000001">
    <property type="protein sequence ID" value="EOW81559.1"/>
    <property type="molecule type" value="Genomic_DNA"/>
</dbReference>
<dbReference type="RefSeq" id="WP_010781467.1">
    <property type="nucleotide sequence ID" value="NZ_ASWH01000001.1"/>
</dbReference>
<dbReference type="OrthoDB" id="2194811at2"/>
<evidence type="ECO:0000313" key="3">
    <source>
        <dbReference type="Proteomes" id="UP000013750"/>
    </source>
</evidence>
<keyword evidence="4" id="KW-1185">Reference proteome</keyword>
<dbReference type="Proteomes" id="UP000014160">
    <property type="component" value="Unassembled WGS sequence"/>
</dbReference>